<gene>
    <name evidence="1" type="ORF">MRATA1EN22A_LOCUS3967</name>
</gene>
<reference evidence="1" key="2">
    <citation type="submission" date="2025-03" db="EMBL/GenBank/DDBJ databases">
        <authorList>
            <consortium name="ELIXIR-Norway"/>
            <consortium name="Elixir Norway"/>
        </authorList>
    </citation>
    <scope>NUCLEOTIDE SEQUENCE</scope>
</reference>
<dbReference type="EMBL" id="OX596096">
    <property type="protein sequence ID" value="CAM9541173.1"/>
    <property type="molecule type" value="Genomic_DNA"/>
</dbReference>
<evidence type="ECO:0000313" key="2">
    <source>
        <dbReference type="Proteomes" id="UP001162501"/>
    </source>
</evidence>
<accession>A0AC59YB41</accession>
<proteinExistence type="predicted"/>
<organism evidence="1 2">
    <name type="scientific">Rangifer tarandus platyrhynchus</name>
    <name type="common">Svalbard reindeer</name>
    <dbReference type="NCBI Taxonomy" id="3082113"/>
    <lineage>
        <taxon>Eukaryota</taxon>
        <taxon>Metazoa</taxon>
        <taxon>Chordata</taxon>
        <taxon>Craniata</taxon>
        <taxon>Vertebrata</taxon>
        <taxon>Euteleostomi</taxon>
        <taxon>Mammalia</taxon>
        <taxon>Eutheria</taxon>
        <taxon>Laurasiatheria</taxon>
        <taxon>Artiodactyla</taxon>
        <taxon>Ruminantia</taxon>
        <taxon>Pecora</taxon>
        <taxon>Cervidae</taxon>
        <taxon>Odocoileinae</taxon>
        <taxon>Rangifer</taxon>
    </lineage>
</organism>
<reference evidence="1" key="1">
    <citation type="submission" date="2023-05" db="EMBL/GenBank/DDBJ databases">
        <authorList>
            <consortium name="ELIXIR-Norway"/>
        </authorList>
    </citation>
    <scope>NUCLEOTIDE SEQUENCE</scope>
</reference>
<dbReference type="Proteomes" id="UP001162501">
    <property type="component" value="Chromosome 12"/>
</dbReference>
<sequence length="114" mass="12453">MEAARLPGRRERIRFMKWGLPPGSDQQKCVCVCVRVSERVCAGPLGRMGTPHRPQRCVPVQRGGPTAPYRSGLCVPRAVAFRPSVVATPSLPTSPGLTTPPSWVTMALRHLQLI</sequence>
<evidence type="ECO:0000313" key="1">
    <source>
        <dbReference type="EMBL" id="CAM9541173.1"/>
    </source>
</evidence>
<name>A0AC59YB41_RANTA</name>
<protein>
    <submittedName>
        <fullName evidence="1">Uncharacterized protein</fullName>
    </submittedName>
</protein>